<keyword evidence="4 6" id="KW-0067">ATP-binding</keyword>
<feature type="domain" description="ABC transporter" evidence="5">
    <location>
        <begin position="263"/>
        <end position="505"/>
    </location>
</feature>
<dbReference type="SUPFAM" id="SSF52540">
    <property type="entry name" value="P-loop containing nucleoside triphosphate hydrolases"/>
    <property type="match status" value="2"/>
</dbReference>
<organism evidence="6">
    <name type="scientific">Ignisphaera aggregans</name>
    <dbReference type="NCBI Taxonomy" id="334771"/>
    <lineage>
        <taxon>Archaea</taxon>
        <taxon>Thermoproteota</taxon>
        <taxon>Thermoprotei</taxon>
        <taxon>Desulfurococcales</taxon>
        <taxon>Desulfurococcaceae</taxon>
        <taxon>Ignisphaera</taxon>
    </lineage>
</organism>
<dbReference type="InterPro" id="IPR027417">
    <property type="entry name" value="P-loop_NTPase"/>
</dbReference>
<dbReference type="PROSITE" id="PS50893">
    <property type="entry name" value="ABC_TRANSPORTER_2"/>
    <property type="match status" value="2"/>
</dbReference>
<dbReference type="CDD" id="cd03215">
    <property type="entry name" value="ABC_Carb_Monos_II"/>
    <property type="match status" value="1"/>
</dbReference>
<evidence type="ECO:0000313" key="6">
    <source>
        <dbReference type="EMBL" id="HHR96966.1"/>
    </source>
</evidence>
<dbReference type="EMBL" id="DRUB01000184">
    <property type="protein sequence ID" value="HHR96966.1"/>
    <property type="molecule type" value="Genomic_DNA"/>
</dbReference>
<dbReference type="InterPro" id="IPR017871">
    <property type="entry name" value="ABC_transporter-like_CS"/>
</dbReference>
<keyword evidence="1" id="KW-0813">Transport</keyword>
<evidence type="ECO:0000256" key="2">
    <source>
        <dbReference type="ARBA" id="ARBA00022737"/>
    </source>
</evidence>
<sequence length="508" mass="57046">MSVQKPLEKDEYVLILEDIWKRFPGVVALKGVSLSVKRGEILGLVGENGAGKSTLLKIVFGIYKPDKGRIIWKGREVSVENPIHALNMGIFYVPQELLLPTNMSVAEAIAIGVEFNRSWQFVKYRDIENRAREILSKLGLGDLNPKTKIRDLTTAEKQLVLIARALAMKAELLIFDEPTSSLSISETHKFLNLMLELKKSFITQIFVSHRIEEVLSVADRIIVLRDGYKVAEFDNTEKKVTLDEVIKAMIARDIKEFYPKVKVELGDIVLEVQNLETENLHDISFTVRRGEILGIFGLLGSGIYDLPKAIVGLQRRIRGKIILEGREIRIANPTEAIKKYGILYVPEDRRNLGLFSILPVRHNVTISSLDLLAIDKILNTINMVKESSMVSKLIKALNIIPPDPSRKVAYLSGGNQQKVLISRAFSRPLRVVLLSEPTVGIDVGAKVEVRRLMVNMAKQGFGVVLISSDYNEILGMSDRVIILSKGRKVAEFQREEATPDLLLKYASR</sequence>
<gene>
    <name evidence="6" type="ORF">ENL47_09295</name>
</gene>
<feature type="domain" description="ABC transporter" evidence="5">
    <location>
        <begin position="14"/>
        <end position="251"/>
    </location>
</feature>
<keyword evidence="2" id="KW-0677">Repeat</keyword>
<dbReference type="InterPro" id="IPR003439">
    <property type="entry name" value="ABC_transporter-like_ATP-bd"/>
</dbReference>
<keyword evidence="3" id="KW-0547">Nucleotide-binding</keyword>
<accession>A0A7C5UVD1</accession>
<dbReference type="InterPro" id="IPR003593">
    <property type="entry name" value="AAA+_ATPase"/>
</dbReference>
<protein>
    <submittedName>
        <fullName evidence="6">Sugar ABC transporter ATP-binding protein</fullName>
    </submittedName>
</protein>
<dbReference type="PANTHER" id="PTHR43790">
    <property type="entry name" value="CARBOHYDRATE TRANSPORT ATP-BINDING PROTEIN MG119-RELATED"/>
    <property type="match status" value="1"/>
</dbReference>
<proteinExistence type="predicted"/>
<evidence type="ECO:0000256" key="4">
    <source>
        <dbReference type="ARBA" id="ARBA00022840"/>
    </source>
</evidence>
<dbReference type="InterPro" id="IPR050107">
    <property type="entry name" value="ABC_carbohydrate_import_ATPase"/>
</dbReference>
<dbReference type="PANTHER" id="PTHR43790:SF9">
    <property type="entry name" value="GALACTOFURANOSE TRANSPORTER ATP-BINDING PROTEIN YTFR"/>
    <property type="match status" value="1"/>
</dbReference>
<dbReference type="PROSITE" id="PS00211">
    <property type="entry name" value="ABC_TRANSPORTER_1"/>
    <property type="match status" value="1"/>
</dbReference>
<dbReference type="Gene3D" id="3.40.50.300">
    <property type="entry name" value="P-loop containing nucleotide triphosphate hydrolases"/>
    <property type="match status" value="2"/>
</dbReference>
<evidence type="ECO:0000259" key="5">
    <source>
        <dbReference type="PROSITE" id="PS50893"/>
    </source>
</evidence>
<dbReference type="GO" id="GO:0005524">
    <property type="term" value="F:ATP binding"/>
    <property type="evidence" value="ECO:0007669"/>
    <property type="project" value="UniProtKB-KW"/>
</dbReference>
<dbReference type="CDD" id="cd03216">
    <property type="entry name" value="ABC_Carb_Monos_I"/>
    <property type="match status" value="1"/>
</dbReference>
<evidence type="ECO:0000256" key="3">
    <source>
        <dbReference type="ARBA" id="ARBA00022741"/>
    </source>
</evidence>
<reference evidence="6" key="1">
    <citation type="journal article" date="2020" name="mSystems">
        <title>Genome- and Community-Level Interaction Insights into Carbon Utilization and Element Cycling Functions of Hydrothermarchaeota in Hydrothermal Sediment.</title>
        <authorList>
            <person name="Zhou Z."/>
            <person name="Liu Y."/>
            <person name="Xu W."/>
            <person name="Pan J."/>
            <person name="Luo Z.H."/>
            <person name="Li M."/>
        </authorList>
    </citation>
    <scope>NUCLEOTIDE SEQUENCE [LARGE SCALE GENOMIC DNA]</scope>
    <source>
        <strain evidence="6">SpSt-1</strain>
    </source>
</reference>
<dbReference type="AlphaFoldDB" id="A0A7C5UVD1"/>
<dbReference type="SMART" id="SM00382">
    <property type="entry name" value="AAA"/>
    <property type="match status" value="2"/>
</dbReference>
<dbReference type="GO" id="GO:0016887">
    <property type="term" value="F:ATP hydrolysis activity"/>
    <property type="evidence" value="ECO:0007669"/>
    <property type="project" value="InterPro"/>
</dbReference>
<evidence type="ECO:0000256" key="1">
    <source>
        <dbReference type="ARBA" id="ARBA00022448"/>
    </source>
</evidence>
<dbReference type="Pfam" id="PF00005">
    <property type="entry name" value="ABC_tran"/>
    <property type="match status" value="2"/>
</dbReference>
<comment type="caution">
    <text evidence="6">The sequence shown here is derived from an EMBL/GenBank/DDBJ whole genome shotgun (WGS) entry which is preliminary data.</text>
</comment>
<name>A0A7C5UVD1_9CREN</name>